<dbReference type="InterPro" id="IPR040668">
    <property type="entry name" value="TraI_2B"/>
</dbReference>
<reference evidence="5 6" key="1">
    <citation type="submission" date="2024-06" db="EMBL/GenBank/DDBJ databases">
        <authorList>
            <person name="Steensen K."/>
            <person name="Seneca J."/>
            <person name="Bartlau N."/>
            <person name="Yu A.X."/>
            <person name="Polz M.F."/>
        </authorList>
    </citation>
    <scope>NUCLEOTIDE SEQUENCE [LARGE SCALE GENOMIC DNA]</scope>
    <source>
        <strain evidence="5 6">FF146</strain>
    </source>
</reference>
<organism evidence="5 6">
    <name type="scientific">Vibrio cortegadensis</name>
    <dbReference type="NCBI Taxonomy" id="1328770"/>
    <lineage>
        <taxon>Bacteria</taxon>
        <taxon>Pseudomonadati</taxon>
        <taxon>Pseudomonadota</taxon>
        <taxon>Gammaproteobacteria</taxon>
        <taxon>Vibrionales</taxon>
        <taxon>Vibrionaceae</taxon>
        <taxon>Vibrio</taxon>
    </lineage>
</organism>
<dbReference type="NCBIfam" id="TIGR02686">
    <property type="entry name" value="relax_trwC"/>
    <property type="match status" value="1"/>
</dbReference>
<comment type="caution">
    <text evidence="5">The sequence shown here is derived from an EMBL/GenBank/DDBJ whole genome shotgun (WGS) entry which is preliminary data.</text>
</comment>
<accession>A0ABV4MBJ9</accession>
<protein>
    <submittedName>
        <fullName evidence="5">Conjugative transfer relaxase/helicase TraI</fullName>
    </submittedName>
</protein>
<feature type="domain" description="TrwC relaxase" evidence="2">
    <location>
        <begin position="11"/>
        <end position="310"/>
    </location>
</feature>
<dbReference type="InterPro" id="IPR027417">
    <property type="entry name" value="P-loop_NTPase"/>
</dbReference>
<dbReference type="EMBL" id="JBGOOT010000033">
    <property type="protein sequence ID" value="MEZ8196904.1"/>
    <property type="molecule type" value="Genomic_DNA"/>
</dbReference>
<dbReference type="Pfam" id="PF13604">
    <property type="entry name" value="AAA_30"/>
    <property type="match status" value="1"/>
</dbReference>
<dbReference type="InterPro" id="IPR014129">
    <property type="entry name" value="Conjug_relaxase_TraI"/>
</dbReference>
<evidence type="ECO:0000259" key="4">
    <source>
        <dbReference type="Pfam" id="PF23639"/>
    </source>
</evidence>
<feature type="region of interest" description="Disordered" evidence="1">
    <location>
        <begin position="1883"/>
        <end position="1925"/>
    </location>
</feature>
<dbReference type="SUPFAM" id="SSF55464">
    <property type="entry name" value="Origin of replication-binding domain, RBD-like"/>
    <property type="match status" value="1"/>
</dbReference>
<gene>
    <name evidence="5" type="primary">traI</name>
    <name evidence="5" type="ORF">ACED38_18740</name>
</gene>
<proteinExistence type="predicted"/>
<dbReference type="Pfam" id="PF08751">
    <property type="entry name" value="TrwC"/>
    <property type="match status" value="1"/>
</dbReference>
<dbReference type="RefSeq" id="WP_371731141.1">
    <property type="nucleotide sequence ID" value="NZ_JBGOOT010000033.1"/>
</dbReference>
<feature type="compositionally biased region" description="Basic and acidic residues" evidence="1">
    <location>
        <begin position="1883"/>
        <end position="1896"/>
    </location>
</feature>
<evidence type="ECO:0000256" key="1">
    <source>
        <dbReference type="SAM" id="MobiDB-lite"/>
    </source>
</evidence>
<feature type="domain" description="TraI 2B/2B-like" evidence="3">
    <location>
        <begin position="667"/>
        <end position="732"/>
    </location>
</feature>
<evidence type="ECO:0000259" key="2">
    <source>
        <dbReference type="Pfam" id="PF08751"/>
    </source>
</evidence>
<dbReference type="Gene3D" id="3.40.50.300">
    <property type="entry name" value="P-loop containing nucleotide triphosphate hydrolases"/>
    <property type="match status" value="1"/>
</dbReference>
<name>A0ABV4MBJ9_9VIBR</name>
<feature type="domain" description="DUF7146" evidence="4">
    <location>
        <begin position="1652"/>
        <end position="1747"/>
    </location>
</feature>
<dbReference type="SUPFAM" id="SSF52540">
    <property type="entry name" value="P-loop containing nucleoside triphosphate hydrolases"/>
    <property type="match status" value="2"/>
</dbReference>
<evidence type="ECO:0000313" key="5">
    <source>
        <dbReference type="EMBL" id="MEZ8196904.1"/>
    </source>
</evidence>
<sequence length="1925" mass="215804">MLSISPLKSASGAAKYYLSEEKTKDLPDVSLEKDANDNYYLKEKDQGDNTFWHGKLAMEAGLLGKAVDQETLETVLSGTLDGETIKGKREKHKSGFDLTFSAPKSISVLALVGGDTRLIDAHNNAVKFALTELEKDVAQVKVTHEKGVQEYENTDSMIFAVVRHKTSREDDMQIHSHALAANMTRDQEGDLRALSTSLKQKGGVINGTGERIYNFQKYYGILYQSQLAKDAQELGYTTRGVGNGQFEVRDVPQSIIDASSTRKQQIDQRTLDLGFESRAAKDVANLDTRKSKTYQSNDNLNKKWQSKVREQGYEPSELVGIAQQAKETQSAPPLGETKAAIGRAINHLGQYSTALHLEKIIELTGSEFTKGGTQLNAIDIKKVADEMIKQGELIGLTQKGQYTTQALINNEQALIESTQGRAHHMRTHVEPNLLNKMATPKKQQHILTDLYHSTKQFHVVNVYGSSEGIAQQLLNVGNHSGKRVQLVSQTAKAKSEGLESVQRQSQTLSAWVSQVFSPEQRHTTYSLLHGDTPLTNKDVLLIDDANKMSANELLALTDKAKQSNSKVMMLNRVSSRQGFKANNAIELYRKGNVESHTWVGQKNIDTTVKLHESDTDRIARVYADLPDKADTQVIATSSVEQRRLTEAIRGQLKNTGALARHETTLFTQVPHYLSKAQQPLVQHYKPGMVLTHWDKGKPQSFVIASTDKESNTMIALSKKDGETIHFDPSSRAFKAMTMQISKPQGLNIAKGERISTLGKHFPSGLKANQHYLVTDIGKDGITLESQGKAQRLSIDNLKDAPLQYDYVHGANHIEQKTHTLLSGKAFTLSKPLISDLTEKTDRLDIFTDKPDKAQSALEKEHVSPSAIERVLQTQNVNDRYLSGATQTLLKQDVSHALSALSQTQNAPTIEKAVNFALSHLSEREAAFSQKALVVEAVRYAFEEAGSAITKEQVETELTKRSDTLSAEYSDGTRWTTQAALETENRILDNIEQGKNQHEPFATHQQVQDFLETKPQLTQGQKDSITLISTTKDSFVAIQGLAGTGKSTMLGSNIELIQLVKEACQQPEQNILGLAPTHAAVSELESKGVKAQTLESLLSDIRQGNREPSDYQHTLFFLDESSMVSNKQADEFTKLVNDSQSKTAKLGDKEQLLSLSAGKPFELAMSQGRIDTAYMTDMVRPQNDTLHNAQQNTIDKQPLSALDKLQHQAPDTQGNNQHVISTLDEHDKNRRKAQLTATEKLPYVVAKDYLERTPETRDNTLIIAYTNKERDTITEYIRVGLMKKSEIGKENVVATRLRSLGATGEELTTMMPYQKGLVLSTKPGEYATITHVDSEHGVVTLQDASTGKTKPFLPRNRDHTFTTLFSASEKPLSSGDKIVTRFTDKSRDIKANVEYRITQASEESIIAQSKTGQSLTLNPNELKDGHWDYAYSRTADMAQGATYPHVITAIQSKGALTNLRRAGIDVTRASQHIRLYTDNTKQLVKSWLSKESHKASAIETINQTPPKDTTYFNRNALPHEDIRFQNKSGDFDYNTFKEHINTQLPKYTESLAMQLLGPPNQSRSDRDYLTFGTGKSATKVTLTGEYRGYFKDYTTGEKGSLINLIMSHKDMNYKEAMNEANKIINEPEKYQLEENSKHEKLLNTTPRHIAQFEERAKEYINQSQPINDTLAHTYLNRLGVNNIENHHVKFHPAVYSSEDKTLHPAMVTNIHNKQGETKAIEVTYLDYQGNKDDTLDINPRTLGTKSKQFTHFHQGEHLNTTLISTSIENSFLIRDQTQGQMDIINVNHKNDIQNISSDELRQNVIIVLNQGNHDLNPNNIEKIIENFNGRDIQFISDDNLKEDIKSCMDKLERDNMAHDIELSDSPSTHQDRNLDTLNFDEKKEINNQSLEHFETKAHSPQQPLDFNHSEKESDWKDREIDRELER</sequence>
<keyword evidence="6" id="KW-1185">Reference proteome</keyword>
<dbReference type="Pfam" id="PF18340">
    <property type="entry name" value="TraI_2B"/>
    <property type="match status" value="1"/>
</dbReference>
<dbReference type="NCBIfam" id="NF041492">
    <property type="entry name" value="MobF"/>
    <property type="match status" value="1"/>
</dbReference>
<dbReference type="Pfam" id="PF23639">
    <property type="entry name" value="DUF7146"/>
    <property type="match status" value="1"/>
</dbReference>
<dbReference type="InterPro" id="IPR055570">
    <property type="entry name" value="DUF7146"/>
</dbReference>
<dbReference type="InterPro" id="IPR014862">
    <property type="entry name" value="TrwC"/>
</dbReference>
<dbReference type="NCBIfam" id="TIGR02760">
    <property type="entry name" value="TraI_TIGR"/>
    <property type="match status" value="1"/>
</dbReference>
<dbReference type="Proteomes" id="UP001569153">
    <property type="component" value="Unassembled WGS sequence"/>
</dbReference>
<feature type="compositionally biased region" description="Basic and acidic residues" evidence="1">
    <location>
        <begin position="1906"/>
        <end position="1925"/>
    </location>
</feature>
<dbReference type="InterPro" id="IPR014059">
    <property type="entry name" value="TraI/TrwC_relax"/>
</dbReference>
<evidence type="ECO:0000259" key="3">
    <source>
        <dbReference type="Pfam" id="PF18340"/>
    </source>
</evidence>
<evidence type="ECO:0000313" key="6">
    <source>
        <dbReference type="Proteomes" id="UP001569153"/>
    </source>
</evidence>